<proteinExistence type="predicted"/>
<dbReference type="AlphaFoldDB" id="A0A1F5S9Z0"/>
<name>A0A1F5S9Z0_9BACT</name>
<dbReference type="PANTHER" id="PTHR40084">
    <property type="entry name" value="PHOSPHOHYDROLASE, PHP FAMILY"/>
    <property type="match status" value="1"/>
</dbReference>
<gene>
    <name evidence="1" type="ORF">A2Y83_00185</name>
</gene>
<evidence type="ECO:0000313" key="2">
    <source>
        <dbReference type="Proteomes" id="UP000178323"/>
    </source>
</evidence>
<dbReference type="Gene3D" id="3.20.20.140">
    <property type="entry name" value="Metal-dependent hydrolases"/>
    <property type="match status" value="1"/>
</dbReference>
<dbReference type="InterPro" id="IPR016195">
    <property type="entry name" value="Pol/histidinol_Pase-like"/>
</dbReference>
<reference evidence="1 2" key="1">
    <citation type="journal article" date="2016" name="Nat. Commun.">
        <title>Thousands of microbial genomes shed light on interconnected biogeochemical processes in an aquifer system.</title>
        <authorList>
            <person name="Anantharaman K."/>
            <person name="Brown C.T."/>
            <person name="Hug L.A."/>
            <person name="Sharon I."/>
            <person name="Castelle C.J."/>
            <person name="Probst A.J."/>
            <person name="Thomas B.C."/>
            <person name="Singh A."/>
            <person name="Wilkins M.J."/>
            <person name="Karaoz U."/>
            <person name="Brodie E.L."/>
            <person name="Williams K.H."/>
            <person name="Hubbard S.S."/>
            <person name="Banfield J.F."/>
        </authorList>
    </citation>
    <scope>NUCLEOTIDE SEQUENCE [LARGE SCALE GENOMIC DNA]</scope>
</reference>
<protein>
    <recommendedName>
        <fullName evidence="3">DNA helicase UvrD</fullName>
    </recommendedName>
</protein>
<evidence type="ECO:0000313" key="1">
    <source>
        <dbReference type="EMBL" id="OGF23283.1"/>
    </source>
</evidence>
<dbReference type="CDD" id="cd19067">
    <property type="entry name" value="PfuEndoQ-like"/>
    <property type="match status" value="1"/>
</dbReference>
<organism evidence="1 2">
    <name type="scientific">Candidatus Falkowbacteria bacterium RBG_13_39_14</name>
    <dbReference type="NCBI Taxonomy" id="1797985"/>
    <lineage>
        <taxon>Bacteria</taxon>
        <taxon>Candidatus Falkowiibacteriota</taxon>
    </lineage>
</organism>
<evidence type="ECO:0008006" key="3">
    <source>
        <dbReference type="Google" id="ProtNLM"/>
    </source>
</evidence>
<dbReference type="PANTHER" id="PTHR40084:SF1">
    <property type="entry name" value="PHOSPHOTRANSFERASE"/>
    <property type="match status" value="1"/>
</dbReference>
<dbReference type="EMBL" id="MFFS01000004">
    <property type="protein sequence ID" value="OGF23283.1"/>
    <property type="molecule type" value="Genomic_DNA"/>
</dbReference>
<accession>A0A1F5S9Z0</accession>
<dbReference type="SUPFAM" id="SSF89550">
    <property type="entry name" value="PHP domain-like"/>
    <property type="match status" value="1"/>
</dbReference>
<dbReference type="STRING" id="1797985.A2Y83_00185"/>
<sequence>MQYIADLHIHSKYSRATSRDLILPNIEKWSKIKGVDIIATGDFTHPAWFKDIREQLESAEDGLYRLKPEYHVILNAMKPARTLRAGGDPEIASSRHGIPARLNDSRLGGLPPQMRGQNDTIAEGTDNFHPVKFLLSTEISLIYTKGDKCRRLHILVFAPSIETVNKINVHLEKIGNIHSDGRPILGLDAEELAKIVLDKSEKCMIIPAHAWTPWFAVFGSKSGFDSLEECFGTMTKYIYAIETGLSSDPPMNWRLSMLDNITLISNSDAHSPSNIAREANIFEFTRLSYDEIYNTLKNKDKNKFLKTIEFFPEEGKYHFDGHRECGISFSPEETIKHKGICPVCKKPLTLGVDYRVSSLADRASVPVIARSDLHAPACAGGQAGAGATRQSQCPALKPAGRFPNEPKSQDDSYKIPFTSLVGLEKIIAEAKGVNGVKSKAVQNEYFNLIENFGSELKILMDVPMENFANKKIDDNIIEGIKRVRERRLHIKPGYDGVYGEIKIFEEGEIKKKRQTALL</sequence>
<dbReference type="Proteomes" id="UP000178323">
    <property type="component" value="Unassembled WGS sequence"/>
</dbReference>
<comment type="caution">
    <text evidence="1">The sequence shown here is derived from an EMBL/GenBank/DDBJ whole genome shotgun (WGS) entry which is preliminary data.</text>
</comment>